<feature type="binding site" evidence="5">
    <location>
        <position position="111"/>
    </location>
    <ligand>
        <name>ATP</name>
        <dbReference type="ChEBI" id="CHEBI:30616"/>
    </ligand>
</feature>
<comment type="caution">
    <text evidence="7">The sequence shown here is derived from an EMBL/GenBank/DDBJ whole genome shotgun (WGS) entry which is preliminary data.</text>
</comment>
<evidence type="ECO:0000256" key="3">
    <source>
        <dbReference type="ARBA" id="ARBA00022777"/>
    </source>
</evidence>
<dbReference type="Proteomes" id="UP001216907">
    <property type="component" value="Unassembled WGS sequence"/>
</dbReference>
<reference evidence="7 8" key="1">
    <citation type="submission" date="2023-03" db="EMBL/GenBank/DDBJ databases">
        <title>Paludisphaera mucosa sp. nov. a novel planctomycete from northern fen.</title>
        <authorList>
            <person name="Ivanova A."/>
        </authorList>
    </citation>
    <scope>NUCLEOTIDE SEQUENCE [LARGE SCALE GENOMIC DNA]</scope>
    <source>
        <strain evidence="7 8">Pla2</strain>
    </source>
</reference>
<dbReference type="Pfam" id="PF00069">
    <property type="entry name" value="Pkinase"/>
    <property type="match status" value="1"/>
</dbReference>
<dbReference type="Gene3D" id="3.30.200.20">
    <property type="entry name" value="Phosphorylase Kinase, domain 1"/>
    <property type="match status" value="1"/>
</dbReference>
<dbReference type="Gene3D" id="1.10.510.10">
    <property type="entry name" value="Transferase(Phosphotransferase) domain 1"/>
    <property type="match status" value="1"/>
</dbReference>
<keyword evidence="2 5" id="KW-0547">Nucleotide-binding</keyword>
<evidence type="ECO:0000256" key="2">
    <source>
        <dbReference type="ARBA" id="ARBA00022741"/>
    </source>
</evidence>
<dbReference type="SUPFAM" id="SSF56112">
    <property type="entry name" value="Protein kinase-like (PK-like)"/>
    <property type="match status" value="1"/>
</dbReference>
<dbReference type="SMART" id="SM00220">
    <property type="entry name" value="S_TKc"/>
    <property type="match status" value="1"/>
</dbReference>
<keyword evidence="1 7" id="KW-0808">Transferase</keyword>
<dbReference type="EMBL" id="JARRAG010000002">
    <property type="protein sequence ID" value="MDG3004214.1"/>
    <property type="molecule type" value="Genomic_DNA"/>
</dbReference>
<evidence type="ECO:0000259" key="6">
    <source>
        <dbReference type="PROSITE" id="PS50011"/>
    </source>
</evidence>
<gene>
    <name evidence="7" type="ORF">PZE19_10540</name>
</gene>
<evidence type="ECO:0000313" key="8">
    <source>
        <dbReference type="Proteomes" id="UP001216907"/>
    </source>
</evidence>
<dbReference type="PANTHER" id="PTHR43289:SF30">
    <property type="entry name" value="NON-SPECIFIC SERINE_THREONINE PROTEIN KINASE"/>
    <property type="match status" value="1"/>
</dbReference>
<dbReference type="InterPro" id="IPR011009">
    <property type="entry name" value="Kinase-like_dom_sf"/>
</dbReference>
<dbReference type="CDD" id="cd14014">
    <property type="entry name" value="STKc_PknB_like"/>
    <property type="match status" value="1"/>
</dbReference>
<dbReference type="InterPro" id="IPR041916">
    <property type="entry name" value="Anti_sigma_zinc_sf"/>
</dbReference>
<dbReference type="RefSeq" id="WP_277860575.1">
    <property type="nucleotide sequence ID" value="NZ_JARRAG010000002.1"/>
</dbReference>
<dbReference type="PROSITE" id="PS00107">
    <property type="entry name" value="PROTEIN_KINASE_ATP"/>
    <property type="match status" value="1"/>
</dbReference>
<name>A0ABT6F9H9_9BACT</name>
<protein>
    <submittedName>
        <fullName evidence="7">Serine/threonine-protein kinase</fullName>
        <ecNumber evidence="7">2.7.11.1</ecNumber>
    </submittedName>
</protein>
<dbReference type="InterPro" id="IPR011990">
    <property type="entry name" value="TPR-like_helical_dom_sf"/>
</dbReference>
<evidence type="ECO:0000256" key="1">
    <source>
        <dbReference type="ARBA" id="ARBA00022679"/>
    </source>
</evidence>
<dbReference type="PANTHER" id="PTHR43289">
    <property type="entry name" value="MITOGEN-ACTIVATED PROTEIN KINASE KINASE KINASE 20-RELATED"/>
    <property type="match status" value="1"/>
</dbReference>
<evidence type="ECO:0000256" key="5">
    <source>
        <dbReference type="PROSITE-ProRule" id="PRU10141"/>
    </source>
</evidence>
<evidence type="ECO:0000256" key="4">
    <source>
        <dbReference type="ARBA" id="ARBA00022840"/>
    </source>
</evidence>
<dbReference type="PROSITE" id="PS00108">
    <property type="entry name" value="PROTEIN_KINASE_ST"/>
    <property type="match status" value="1"/>
</dbReference>
<dbReference type="GO" id="GO:0004674">
    <property type="term" value="F:protein serine/threonine kinase activity"/>
    <property type="evidence" value="ECO:0007669"/>
    <property type="project" value="UniProtKB-EC"/>
</dbReference>
<keyword evidence="3 7" id="KW-0418">Kinase</keyword>
<organism evidence="7 8">
    <name type="scientific">Paludisphaera mucosa</name>
    <dbReference type="NCBI Taxonomy" id="3030827"/>
    <lineage>
        <taxon>Bacteria</taxon>
        <taxon>Pseudomonadati</taxon>
        <taxon>Planctomycetota</taxon>
        <taxon>Planctomycetia</taxon>
        <taxon>Isosphaerales</taxon>
        <taxon>Isosphaeraceae</taxon>
        <taxon>Paludisphaera</taxon>
    </lineage>
</organism>
<evidence type="ECO:0000313" key="7">
    <source>
        <dbReference type="EMBL" id="MDG3004214.1"/>
    </source>
</evidence>
<sequence>MSIAFDACPDDDELVALAAGSADEADEGRLLAHVDACGACSARLAELEGATRATLHALQLGGRETPVGYSPPSRRDEAVPGYEILERIGEGGMGVVYKARHRRLGRLVALKRLRSYAPSPEILRRFLREAETFAALQHPNIVQIHEVGEHDGRPFLALEFVAGGSLAPFAWGRPAAPKEAATLVADLADAVHHAHCRGVVHRDLKPANILLQVPDDRPRPIDSLEGVAPKITDFGIAKWIEGSAESGVEDWSTQTGLLLGTPAYMAPEQLSGGSVGPLVDVYALGVIFYQLLTGGHPLGLSGSESFHQAMMADREPEPPSRVRPDLPRDLGVVCLKCLRKDPSQRYASAAELAADLRRFLAGRPILARPAPLWEVAWKGAKRRPAVAAALVVAQGALVVMAFGAAWYNGRLRDALRSTQAAERQAEANARTALDAHSQLVEQVRTALRDAPATRNLRRGLLETAVAGLRNVTTADATAPRLSRASAHQLLGEVHWELGRAGEAIAEMDRCRAVATALLAVDPALADARDQLALACRRLGIFHLRGDRPDLARSLFREALDVAEAWLKDSPDDPRAELAVIEGLEHLGHAAHWVGDFAGARPLLERMLAMTEVRIAARPDDPRSEPLLGKALDLLGGVDESLGDLRSARDKYRRALDLELAAEVRREDRDRAAGVDRTPEGDSAFRNIIVSLNNLALIDLQLGDLPKALAGLDAGLERARRWAARDPEDVQRKLDLVEALGNRGVVEMRNLRFAAAVPFLEEDWNLLEGLRAAGKLAGLPIYGLERRDEIADNLAICRLADRAAKDEAVAWSAPERIAPRVADARMALLLAEGRKAAAVATAERLAAYHPEGAIGWLVKARVCSQRVESFEAETAAGLLDASVQALGRVYDLSVAPPRRRELETDERLAAARRSPAFAAVLARAPADKDAPGP</sequence>
<dbReference type="SUPFAM" id="SSF48452">
    <property type="entry name" value="TPR-like"/>
    <property type="match status" value="2"/>
</dbReference>
<feature type="domain" description="Protein kinase" evidence="6">
    <location>
        <begin position="82"/>
        <end position="360"/>
    </location>
</feature>
<proteinExistence type="predicted"/>
<accession>A0ABT6F9H9</accession>
<dbReference type="Gene3D" id="1.25.40.10">
    <property type="entry name" value="Tetratricopeptide repeat domain"/>
    <property type="match status" value="2"/>
</dbReference>
<dbReference type="Gene3D" id="1.10.10.1320">
    <property type="entry name" value="Anti-sigma factor, zinc-finger domain"/>
    <property type="match status" value="1"/>
</dbReference>
<dbReference type="PROSITE" id="PS50011">
    <property type="entry name" value="PROTEIN_KINASE_DOM"/>
    <property type="match status" value="1"/>
</dbReference>
<keyword evidence="4 5" id="KW-0067">ATP-binding</keyword>
<dbReference type="EC" id="2.7.11.1" evidence="7"/>
<keyword evidence="8" id="KW-1185">Reference proteome</keyword>
<dbReference type="InterPro" id="IPR017441">
    <property type="entry name" value="Protein_kinase_ATP_BS"/>
</dbReference>
<dbReference type="InterPro" id="IPR000719">
    <property type="entry name" value="Prot_kinase_dom"/>
</dbReference>
<dbReference type="InterPro" id="IPR008271">
    <property type="entry name" value="Ser/Thr_kinase_AS"/>
</dbReference>